<dbReference type="Gene3D" id="3.30.565.10">
    <property type="entry name" value="Histidine kinase-like ATPase, C-terminal domain"/>
    <property type="match status" value="1"/>
</dbReference>
<dbReference type="InterPro" id="IPR003594">
    <property type="entry name" value="HATPase_dom"/>
</dbReference>
<dbReference type="RefSeq" id="WP_113965538.1">
    <property type="nucleotide sequence ID" value="NZ_QNRP01000001.1"/>
</dbReference>
<comment type="caution">
    <text evidence="11">The sequence shown here is derived from an EMBL/GenBank/DDBJ whole genome shotgun (WGS) entry which is preliminary data.</text>
</comment>
<dbReference type="SUPFAM" id="SSF47384">
    <property type="entry name" value="Homodimeric domain of signal transducing histidine kinase"/>
    <property type="match status" value="1"/>
</dbReference>
<dbReference type="SUPFAM" id="SSF55874">
    <property type="entry name" value="ATPase domain of HSP90 chaperone/DNA topoisomerase II/histidine kinase"/>
    <property type="match status" value="1"/>
</dbReference>
<reference evidence="11 12" key="1">
    <citation type="submission" date="2018-07" db="EMBL/GenBank/DDBJ databases">
        <title>Oceanihabitans testaceum sp. nov., isolated from marine sediment.</title>
        <authorList>
            <person name="Li C.-M."/>
        </authorList>
    </citation>
    <scope>NUCLEOTIDE SEQUENCE [LARGE SCALE GENOMIC DNA]</scope>
    <source>
        <strain evidence="11 12">S9-10</strain>
    </source>
</reference>
<dbReference type="GO" id="GO:0007234">
    <property type="term" value="P:osmosensory signaling via phosphorelay pathway"/>
    <property type="evidence" value="ECO:0007669"/>
    <property type="project" value="TreeGrafter"/>
</dbReference>
<keyword evidence="8" id="KW-0472">Membrane</keyword>
<dbReference type="InterPro" id="IPR050351">
    <property type="entry name" value="BphY/WalK/GraS-like"/>
</dbReference>
<dbReference type="FunFam" id="3.30.565.10:FF:000006">
    <property type="entry name" value="Sensor histidine kinase WalK"/>
    <property type="match status" value="1"/>
</dbReference>
<dbReference type="PROSITE" id="PS50109">
    <property type="entry name" value="HIS_KIN"/>
    <property type="match status" value="1"/>
</dbReference>
<dbReference type="CDD" id="cd00082">
    <property type="entry name" value="HisKA"/>
    <property type="match status" value="1"/>
</dbReference>
<protein>
    <recommendedName>
        <fullName evidence="3">histidine kinase</fullName>
        <ecNumber evidence="3">2.7.13.3</ecNumber>
    </recommendedName>
</protein>
<evidence type="ECO:0000256" key="8">
    <source>
        <dbReference type="SAM" id="Phobius"/>
    </source>
</evidence>
<evidence type="ECO:0000313" key="11">
    <source>
        <dbReference type="EMBL" id="RCU57885.1"/>
    </source>
</evidence>
<dbReference type="GO" id="GO:0030295">
    <property type="term" value="F:protein kinase activator activity"/>
    <property type="evidence" value="ECO:0007669"/>
    <property type="project" value="TreeGrafter"/>
</dbReference>
<gene>
    <name evidence="11" type="ORF">DU428_00380</name>
</gene>
<dbReference type="InterPro" id="IPR005467">
    <property type="entry name" value="His_kinase_dom"/>
</dbReference>
<evidence type="ECO:0000313" key="12">
    <source>
        <dbReference type="Proteomes" id="UP000252249"/>
    </source>
</evidence>
<feature type="domain" description="HAMP" evidence="10">
    <location>
        <begin position="214"/>
        <end position="266"/>
    </location>
</feature>
<feature type="coiled-coil region" evidence="7">
    <location>
        <begin position="258"/>
        <end position="285"/>
    </location>
</feature>
<dbReference type="InterPro" id="IPR004358">
    <property type="entry name" value="Sig_transdc_His_kin-like_C"/>
</dbReference>
<dbReference type="SUPFAM" id="SSF158472">
    <property type="entry name" value="HAMP domain-like"/>
    <property type="match status" value="1"/>
</dbReference>
<evidence type="ECO:0000256" key="7">
    <source>
        <dbReference type="SAM" id="Coils"/>
    </source>
</evidence>
<dbReference type="PRINTS" id="PR00344">
    <property type="entry name" value="BCTRLSENSOR"/>
</dbReference>
<sequence length="504" mass="57838">MKISHKLILAFSVLIVILTAEIILNQVITNRATKTYETLQSEINPTLSVLKHYESINKEFTLLLNNRVNGDDRISSINRIRGIIDVELAYLEAELKSIKESIPIENPDKLLIEELIKDTEKLISISEKLKLLFKNSKNQQDLLNTAKGIYQSDILVLHASIDKNINQLNVNYKREFEAYNNELAKNLKNVSNIILLTGTFGIILALIITFQITYSISDPIFKLKKAALKMSKGNLDERVQITGDNELAELGKHFNHMANALKKSFNEQENQIEEIKSVNKELEQFVYVASHDLQEPLRTMSSYVGLIRELYIDKLDDNASKYMSHVEDASLRMKTLIKDLLDYSKIGKEKTVTTVDLNQIVKDILTDHELIIKDSNATVDYDVLPTVNGLEVELKQLFQNLINNGLKFRKEGTDPHVQIQVEDQGEYWQFSVKDNGIGMDKKFHERVFIIFQRLHNRNDYQGTGIGLSICKKIVDMHKGEIWIESEVNQGSTFYFTIFKDLNEI</sequence>
<dbReference type="SMART" id="SM00304">
    <property type="entry name" value="HAMP"/>
    <property type="match status" value="1"/>
</dbReference>
<dbReference type="InterPro" id="IPR036890">
    <property type="entry name" value="HATPase_C_sf"/>
</dbReference>
<dbReference type="GO" id="GO:0000155">
    <property type="term" value="F:phosphorelay sensor kinase activity"/>
    <property type="evidence" value="ECO:0007669"/>
    <property type="project" value="InterPro"/>
</dbReference>
<evidence type="ECO:0000256" key="3">
    <source>
        <dbReference type="ARBA" id="ARBA00012438"/>
    </source>
</evidence>
<dbReference type="EMBL" id="QPIG01000001">
    <property type="protein sequence ID" value="RCU57885.1"/>
    <property type="molecule type" value="Genomic_DNA"/>
</dbReference>
<keyword evidence="6" id="KW-0418">Kinase</keyword>
<keyword evidence="8" id="KW-1133">Transmembrane helix</keyword>
<dbReference type="SMART" id="SM00387">
    <property type="entry name" value="HATPase_c"/>
    <property type="match status" value="1"/>
</dbReference>
<dbReference type="InterPro" id="IPR036097">
    <property type="entry name" value="HisK_dim/P_sf"/>
</dbReference>
<comment type="subcellular location">
    <subcellularLocation>
        <location evidence="2">Membrane</location>
    </subcellularLocation>
</comment>
<accession>A0A368P7K9</accession>
<dbReference type="EC" id="2.7.13.3" evidence="3"/>
<dbReference type="GO" id="GO:0000156">
    <property type="term" value="F:phosphorelay response regulator activity"/>
    <property type="evidence" value="ECO:0007669"/>
    <property type="project" value="TreeGrafter"/>
</dbReference>
<feature type="transmembrane region" description="Helical" evidence="8">
    <location>
        <begin position="193"/>
        <end position="216"/>
    </location>
</feature>
<keyword evidence="4" id="KW-0597">Phosphoprotein</keyword>
<dbReference type="Pfam" id="PF00512">
    <property type="entry name" value="HisKA"/>
    <property type="match status" value="1"/>
</dbReference>
<dbReference type="InterPro" id="IPR003660">
    <property type="entry name" value="HAMP_dom"/>
</dbReference>
<dbReference type="OrthoDB" id="9781208at2"/>
<proteinExistence type="predicted"/>
<evidence type="ECO:0000259" key="9">
    <source>
        <dbReference type="PROSITE" id="PS50109"/>
    </source>
</evidence>
<evidence type="ECO:0000259" key="10">
    <source>
        <dbReference type="PROSITE" id="PS50885"/>
    </source>
</evidence>
<organism evidence="11 12">
    <name type="scientific">Oceanihabitans sediminis</name>
    <dbReference type="NCBI Taxonomy" id="1812012"/>
    <lineage>
        <taxon>Bacteria</taxon>
        <taxon>Pseudomonadati</taxon>
        <taxon>Bacteroidota</taxon>
        <taxon>Flavobacteriia</taxon>
        <taxon>Flavobacteriales</taxon>
        <taxon>Flavobacteriaceae</taxon>
        <taxon>Oceanihabitans</taxon>
    </lineage>
</organism>
<dbReference type="PANTHER" id="PTHR42878:SF15">
    <property type="entry name" value="BACTERIOPHYTOCHROME"/>
    <property type="match status" value="1"/>
</dbReference>
<dbReference type="AlphaFoldDB" id="A0A368P7K9"/>
<comment type="catalytic activity">
    <reaction evidence="1">
        <text>ATP + protein L-histidine = ADP + protein N-phospho-L-histidine.</text>
        <dbReference type="EC" id="2.7.13.3"/>
    </reaction>
</comment>
<dbReference type="PROSITE" id="PS50885">
    <property type="entry name" value="HAMP"/>
    <property type="match status" value="1"/>
</dbReference>
<dbReference type="InterPro" id="IPR003661">
    <property type="entry name" value="HisK_dim/P_dom"/>
</dbReference>
<dbReference type="Gene3D" id="1.10.287.130">
    <property type="match status" value="1"/>
</dbReference>
<evidence type="ECO:0000256" key="5">
    <source>
        <dbReference type="ARBA" id="ARBA00022679"/>
    </source>
</evidence>
<evidence type="ECO:0000256" key="6">
    <source>
        <dbReference type="ARBA" id="ARBA00022777"/>
    </source>
</evidence>
<keyword evidence="7" id="KW-0175">Coiled coil</keyword>
<feature type="domain" description="Histidine kinase" evidence="9">
    <location>
        <begin position="288"/>
        <end position="501"/>
    </location>
</feature>
<evidence type="ECO:0000256" key="1">
    <source>
        <dbReference type="ARBA" id="ARBA00000085"/>
    </source>
</evidence>
<dbReference type="GO" id="GO:0016020">
    <property type="term" value="C:membrane"/>
    <property type="evidence" value="ECO:0007669"/>
    <property type="project" value="UniProtKB-SubCell"/>
</dbReference>
<dbReference type="Proteomes" id="UP000252249">
    <property type="component" value="Unassembled WGS sequence"/>
</dbReference>
<name>A0A368P7K9_9FLAO</name>
<evidence type="ECO:0000256" key="2">
    <source>
        <dbReference type="ARBA" id="ARBA00004370"/>
    </source>
</evidence>
<dbReference type="Pfam" id="PF02518">
    <property type="entry name" value="HATPase_c"/>
    <property type="match status" value="1"/>
</dbReference>
<dbReference type="SMART" id="SM00388">
    <property type="entry name" value="HisKA"/>
    <property type="match status" value="1"/>
</dbReference>
<dbReference type="CDD" id="cd06225">
    <property type="entry name" value="HAMP"/>
    <property type="match status" value="1"/>
</dbReference>
<keyword evidence="8" id="KW-0812">Transmembrane</keyword>
<dbReference type="Pfam" id="PF00672">
    <property type="entry name" value="HAMP"/>
    <property type="match status" value="1"/>
</dbReference>
<evidence type="ECO:0000256" key="4">
    <source>
        <dbReference type="ARBA" id="ARBA00022553"/>
    </source>
</evidence>
<dbReference type="PANTHER" id="PTHR42878">
    <property type="entry name" value="TWO-COMPONENT HISTIDINE KINASE"/>
    <property type="match status" value="1"/>
</dbReference>
<keyword evidence="5" id="KW-0808">Transferase</keyword>
<keyword evidence="12" id="KW-1185">Reference proteome</keyword>
<dbReference type="Gene3D" id="6.10.340.10">
    <property type="match status" value="1"/>
</dbReference>